<dbReference type="Pfam" id="PF12081">
    <property type="entry name" value="GldM_1st"/>
    <property type="match status" value="1"/>
</dbReference>
<evidence type="ECO:0000259" key="4">
    <source>
        <dbReference type="Pfam" id="PF21602"/>
    </source>
</evidence>
<organism evidence="5 6">
    <name type="scientific">Parabacteroides faecalis</name>
    <dbReference type="NCBI Taxonomy" id="2924040"/>
    <lineage>
        <taxon>Bacteria</taxon>
        <taxon>Pseudomonadati</taxon>
        <taxon>Bacteroidota</taxon>
        <taxon>Bacteroidia</taxon>
        <taxon>Bacteroidales</taxon>
        <taxon>Tannerellaceae</taxon>
        <taxon>Parabacteroides</taxon>
    </lineage>
</organism>
<dbReference type="NCBIfam" id="TIGR03517">
    <property type="entry name" value="GldM_gliding"/>
    <property type="match status" value="1"/>
</dbReference>
<name>A0ABT0BZZ8_9BACT</name>
<dbReference type="InterPro" id="IPR019859">
    <property type="entry name" value="Motility-assoc_prot_GldM"/>
</dbReference>
<evidence type="ECO:0000259" key="3">
    <source>
        <dbReference type="Pfam" id="PF21601"/>
    </source>
</evidence>
<evidence type="ECO:0000313" key="6">
    <source>
        <dbReference type="Proteomes" id="UP001165444"/>
    </source>
</evidence>
<feature type="domain" description="Gliding motility-associated protein GldM N-terminal" evidence="2">
    <location>
        <begin position="34"/>
        <end position="221"/>
    </location>
</feature>
<evidence type="ECO:0000313" key="5">
    <source>
        <dbReference type="EMBL" id="MCJ2379966.1"/>
    </source>
</evidence>
<dbReference type="InterPro" id="IPR048405">
    <property type="entry name" value="GldM_Ig-like-1"/>
</dbReference>
<dbReference type="InterPro" id="IPR022720">
    <property type="entry name" value="Motility-assoc_prot_GldM_N"/>
</dbReference>
<feature type="domain" description="Gliding motility-associated protein GldM first immunoglobulin-like" evidence="3">
    <location>
        <begin position="225"/>
        <end position="319"/>
    </location>
</feature>
<protein>
    <submittedName>
        <fullName evidence="5">Gliding motility protein GldM</fullName>
    </submittedName>
</protein>
<dbReference type="InterPro" id="IPR048406">
    <property type="entry name" value="GldM_Ig-like-2"/>
</dbReference>
<dbReference type="RefSeq" id="WP_243323657.1">
    <property type="nucleotide sequence ID" value="NZ_JAKZMM010000009.1"/>
</dbReference>
<sequence length="522" mass="57952">MAGVANNPNSPRQKMINLMYLVFIAMMALNVSSEVLDGFELVQDSLRTSIDNTKQRNDIVSNELEAYYQTNPEKVKEWYQKGREVKQKSDSLYNYIQDLKQKIAVIADGKEANVDNIEHKDDLEAAARVMLAPMKGEGKKLRESIDAYRTWLGTLVQDSAKTRIIENALSTEPPYQPGINIRTWETALFENMPVAAAITLLTKIQSDVRYAEGEVLSILLKNVDVGDYRVNQITAQVIPQSQIVMRGSQYQANIVLSAVDSTKRPTIFVNGKELPAEKEGVFTVGTGATGTFPVKGYIEMPNSDGSTNRYPFESEYFVTEPSATVAPTLMNVLYAGIANPIRIAVPGVPSGNVTATMTNGTLTRKGDLWEARPSKVGTEAIVTVNARMADGRNVEMAKTSFRVRALPDPMPYIEYKDENGNVRKFRGGKISKRSLVEANGILAAIDDDLLNVKYTVLSFELTFFDSMGNAIPEVAQGTNFSQRQKDYIRRLSRGKRFYITNVIAKGPDGIERKISTIEVIVN</sequence>
<dbReference type="Pfam" id="PF21602">
    <property type="entry name" value="GldM_3rd"/>
    <property type="match status" value="1"/>
</dbReference>
<reference evidence="5 6" key="1">
    <citation type="submission" date="2022-03" db="EMBL/GenBank/DDBJ databases">
        <title>Parabacteroides sp. nov. isolated from swine feces.</title>
        <authorList>
            <person name="Bak J.E."/>
        </authorList>
    </citation>
    <scope>NUCLEOTIDE SEQUENCE [LARGE SCALE GENOMIC DNA]</scope>
    <source>
        <strain evidence="5 6">AGMB00274</strain>
    </source>
</reference>
<proteinExistence type="predicted"/>
<accession>A0ABT0BZZ8</accession>
<dbReference type="Pfam" id="PF12080">
    <property type="entry name" value="GldM_4th"/>
    <property type="match status" value="1"/>
</dbReference>
<comment type="caution">
    <text evidence="5">The sequence shown here is derived from an EMBL/GenBank/DDBJ whole genome shotgun (WGS) entry which is preliminary data.</text>
</comment>
<dbReference type="Proteomes" id="UP001165444">
    <property type="component" value="Unassembled WGS sequence"/>
</dbReference>
<dbReference type="InterPro" id="IPR022719">
    <property type="entry name" value="Motility-assoc_prot_GldM_C"/>
</dbReference>
<dbReference type="EMBL" id="JAKZMM010000009">
    <property type="protein sequence ID" value="MCJ2379966.1"/>
    <property type="molecule type" value="Genomic_DNA"/>
</dbReference>
<evidence type="ECO:0000259" key="1">
    <source>
        <dbReference type="Pfam" id="PF12080"/>
    </source>
</evidence>
<feature type="domain" description="Gliding motility-associated protein GldM second immunoglobulin-like" evidence="4">
    <location>
        <begin position="322"/>
        <end position="404"/>
    </location>
</feature>
<dbReference type="Pfam" id="PF21601">
    <property type="entry name" value="GldM_2nd"/>
    <property type="match status" value="1"/>
</dbReference>
<feature type="domain" description="Gliding motility-associated protein GldM C-terminal" evidence="1">
    <location>
        <begin position="407"/>
        <end position="522"/>
    </location>
</feature>
<keyword evidence="6" id="KW-1185">Reference proteome</keyword>
<evidence type="ECO:0000259" key="2">
    <source>
        <dbReference type="Pfam" id="PF12081"/>
    </source>
</evidence>
<gene>
    <name evidence="5" type="primary">gldM</name>
    <name evidence="5" type="ORF">MUN53_04970</name>
</gene>